<keyword evidence="2" id="KW-0472">Membrane</keyword>
<dbReference type="Proteomes" id="UP000887568">
    <property type="component" value="Unplaced"/>
</dbReference>
<name>A0A914ACU5_PATMI</name>
<protein>
    <submittedName>
        <fullName evidence="3">Uncharacterized protein</fullName>
    </submittedName>
</protein>
<keyword evidence="2" id="KW-0812">Transmembrane</keyword>
<evidence type="ECO:0000313" key="4">
    <source>
        <dbReference type="Proteomes" id="UP000887568"/>
    </source>
</evidence>
<feature type="compositionally biased region" description="Pro residues" evidence="1">
    <location>
        <begin position="120"/>
        <end position="136"/>
    </location>
</feature>
<evidence type="ECO:0000256" key="2">
    <source>
        <dbReference type="SAM" id="Phobius"/>
    </source>
</evidence>
<keyword evidence="4" id="KW-1185">Reference proteome</keyword>
<dbReference type="GeneID" id="119732354"/>
<dbReference type="RefSeq" id="XP_038061740.1">
    <property type="nucleotide sequence ID" value="XM_038205812.1"/>
</dbReference>
<reference evidence="3" key="1">
    <citation type="submission" date="2022-11" db="UniProtKB">
        <authorList>
            <consortium name="EnsemblMetazoa"/>
        </authorList>
    </citation>
    <scope>IDENTIFICATION</scope>
</reference>
<accession>A0A914ACU5</accession>
<proteinExistence type="predicted"/>
<keyword evidence="2" id="KW-1133">Transmembrane helix</keyword>
<feature type="region of interest" description="Disordered" evidence="1">
    <location>
        <begin position="96"/>
        <end position="136"/>
    </location>
</feature>
<feature type="transmembrane region" description="Helical" evidence="2">
    <location>
        <begin position="30"/>
        <end position="55"/>
    </location>
</feature>
<evidence type="ECO:0000256" key="1">
    <source>
        <dbReference type="SAM" id="MobiDB-lite"/>
    </source>
</evidence>
<sequence length="136" mass="14781">MATKKHCKFFLFFLHQTCHGCHQCNYVSDVAFDVVIILLALFELSLCIVGTVYSARIIQKPTPMQASTVVYGVGGVTNPGMQNPGAQVQIQYPAQPVQGQYPGAPDQGQYPGPPAQGQYPGPPAQGQYPPPQEQKY</sequence>
<organism evidence="3 4">
    <name type="scientific">Patiria miniata</name>
    <name type="common">Bat star</name>
    <name type="synonym">Asterina miniata</name>
    <dbReference type="NCBI Taxonomy" id="46514"/>
    <lineage>
        <taxon>Eukaryota</taxon>
        <taxon>Metazoa</taxon>
        <taxon>Echinodermata</taxon>
        <taxon>Eleutherozoa</taxon>
        <taxon>Asterozoa</taxon>
        <taxon>Asteroidea</taxon>
        <taxon>Valvatacea</taxon>
        <taxon>Valvatida</taxon>
        <taxon>Asterinidae</taxon>
        <taxon>Patiria</taxon>
    </lineage>
</organism>
<evidence type="ECO:0000313" key="3">
    <source>
        <dbReference type="EnsemblMetazoa" id="XP_038061740.1"/>
    </source>
</evidence>
<dbReference type="EnsemblMetazoa" id="XM_038205812.1">
    <property type="protein sequence ID" value="XP_038061740.1"/>
    <property type="gene ID" value="LOC119732354"/>
</dbReference>
<feature type="compositionally biased region" description="Low complexity" evidence="1">
    <location>
        <begin position="98"/>
        <end position="119"/>
    </location>
</feature>
<dbReference type="AlphaFoldDB" id="A0A914ACU5"/>